<dbReference type="RefSeq" id="NP_648545.1">
    <property type="nucleotide sequence ID" value="NM_140288.3"/>
</dbReference>
<reference evidence="3" key="13">
    <citation type="journal article" date="2015" name="Genome Res.">
        <title>The Release 6 reference sequence of the Drosophila melanogaster genome.</title>
        <authorList>
            <person name="Hoskins R.A."/>
            <person name="Carlson J.W."/>
            <person name="Wan K.H."/>
            <person name="Park S."/>
            <person name="Mendez I."/>
            <person name="Galle S.E."/>
            <person name="Booth B.W."/>
            <person name="Pfeiffer B.D."/>
            <person name="George R.A."/>
            <person name="Svirskas R."/>
            <person name="Krzywinski M."/>
            <person name="Schein J."/>
            <person name="Accardo M.C."/>
            <person name="Damia E."/>
            <person name="Messina G."/>
            <person name="Mendez-Lago M."/>
            <person name="de Pablos B."/>
            <person name="Demakova O.V."/>
            <person name="Andreyeva E.N."/>
            <person name="Boldyreva L.V."/>
            <person name="Marra M."/>
            <person name="Carvalho A.B."/>
            <person name="Dimitri P."/>
            <person name="Villasante A."/>
            <person name="Zhimulev I.F."/>
            <person name="Rubin G.M."/>
            <person name="Karpen G.H."/>
            <person name="Celniker S.E."/>
        </authorList>
    </citation>
    <scope>NUCLEOTIDE SEQUENCE</scope>
</reference>
<dbReference type="OrthoDB" id="691673at2759"/>
<reference evidence="3 6" key="7">
    <citation type="journal article" date="2005" name="PLoS Comput. Biol.">
        <title>Combined evidence annotation of transposable elements in genome sequences.</title>
        <authorList>
            <person name="Quesneville H."/>
            <person name="Bergman C.M."/>
            <person name="Andrieu O."/>
            <person name="Autard D."/>
            <person name="Nouaud D."/>
            <person name="Ashburner M."/>
            <person name="Anxolabehere D."/>
        </authorList>
    </citation>
    <scope>NUCLEOTIDE SEQUENCE [LARGE SCALE GENOMIC DNA]</scope>
    <source>
        <strain evidence="6">Berkeley</strain>
    </source>
</reference>
<dbReference type="GeneID" id="39374"/>
<evidence type="ECO:0000313" key="3">
    <source>
        <dbReference type="EMBL" id="AAF49964.1"/>
    </source>
</evidence>
<dbReference type="Proteomes" id="UP000000803">
    <property type="component" value="Chromosome 3L"/>
</dbReference>
<feature type="region of interest" description="Disordered" evidence="1">
    <location>
        <begin position="1"/>
        <end position="32"/>
    </location>
</feature>
<reference evidence="3" key="12">
    <citation type="journal article" date="2015" name="G3 (Bethesda)">
        <title>Gene Model Annotations for Drosophila melanogaster: The Rule-Benders.</title>
        <authorList>
            <consortium name="FlyBase Consortium"/>
            <person name="Crosby M.A."/>
            <person name="Gramates L.S."/>
            <person name="Dos Santos G."/>
            <person name="Matthews B.B."/>
            <person name="St Pierre S.E."/>
            <person name="Zhou P."/>
            <person name="Schroeder A.J."/>
            <person name="Falls K."/>
            <person name="Emmert D.B."/>
            <person name="Russo S.M."/>
            <person name="Gelbart W.M."/>
            <person name="null"/>
        </authorList>
    </citation>
    <scope>NUCLEOTIDE SEQUENCE</scope>
</reference>
<name>Q9VTT2_DROME</name>
<reference evidence="3 6" key="6">
    <citation type="journal article" date="2002" name="Genome Biol.">
        <title>Heterochromatic sequences in a Drosophila whole-genome shotgun assembly.</title>
        <authorList>
            <person name="Hoskins R.A."/>
            <person name="Smith C.D."/>
            <person name="Carlson J.W."/>
            <person name="Carvalho A.B."/>
            <person name="Halpern A."/>
            <person name="Kaminker J.S."/>
            <person name="Kennedy C."/>
            <person name="Mungall C.J."/>
            <person name="Sullivan B.A."/>
            <person name="Sutton G.G."/>
            <person name="Yasuhara J.C."/>
            <person name="Wakimoto B.T."/>
            <person name="Myers E.W."/>
            <person name="Celniker S.E."/>
            <person name="Rubin G.M."/>
            <person name="Karpen G.H."/>
        </authorList>
    </citation>
    <scope>NUCLEOTIDE SEQUENCE [LARGE SCALE GENOMIC DNA]</scope>
    <source>
        <strain evidence="6">Berkeley</strain>
    </source>
</reference>
<dbReference type="Bgee" id="FBgn0011335">
    <property type="expression patterns" value="Expressed in cleaving embryo and 78 other cell types or tissues"/>
</dbReference>
<reference evidence="3 6" key="10">
    <citation type="journal article" date="2007" name="Science">
        <title>Sequence finishing and mapping of Drosophila melanogaster heterochromatin.</title>
        <authorList>
            <person name="Hoskins R.A."/>
            <person name="Carlson J.W."/>
            <person name="Kennedy C."/>
            <person name="Acevedo D."/>
            <person name="Evans-Holm M."/>
            <person name="Frise E."/>
            <person name="Wan K.H."/>
            <person name="Park S."/>
            <person name="Mendez-Lago M."/>
            <person name="Rossi F."/>
            <person name="Villasante A."/>
            <person name="Dimitri P."/>
            <person name="Karpen G.H."/>
            <person name="Celniker S.E."/>
        </authorList>
    </citation>
    <scope>NUCLEOTIDE SEQUENCE [LARGE SCALE GENOMIC DNA]</scope>
    <source>
        <strain evidence="6">Berkeley</strain>
    </source>
</reference>
<dbReference type="Pfam" id="PF13837">
    <property type="entry name" value="Myb_DNA-bind_4"/>
    <property type="match status" value="1"/>
</dbReference>
<gene>
    <name evidence="3 5" type="primary">vers</name>
    <name evidence="3" type="synonym">Dmel\CG6801</name>
    <name evidence="3" type="synonym">l(3)68Fb</name>
    <name evidence="3" type="synonym">l(3)j2D3</name>
    <name evidence="3" type="synonym">L(3)JD3</name>
    <name evidence="3" type="synonym">l(3)jD3</name>
    <name evidence="3 5" type="ORF">CG6801</name>
    <name evidence="3" type="ORF">Dmel_CG6801</name>
</gene>
<reference evidence="3" key="14">
    <citation type="submission" date="2022-11" db="EMBL/GenBank/DDBJ databases">
        <title>Drosophila melanogaster release 4 sequence.</title>
        <authorList>
            <consortium name="Berkeley Drosophila Genome Project"/>
            <person name="Celniker S."/>
            <person name="Carlson J."/>
            <person name="Wan K."/>
            <person name="Pfeiffer B."/>
            <person name="Frise E."/>
            <person name="George R."/>
            <person name="Hoskins R."/>
            <person name="Stapleton M."/>
            <person name="Pacleb J."/>
            <person name="Park S."/>
            <person name="Svirskas R."/>
            <person name="Smith E."/>
            <person name="Yu C."/>
            <person name="Rubin G."/>
        </authorList>
    </citation>
    <scope>NUCLEOTIDE SEQUENCE</scope>
</reference>
<proteinExistence type="evidence at protein level"/>
<dbReference type="GO" id="GO:0016604">
    <property type="term" value="C:nuclear body"/>
    <property type="evidence" value="ECO:0000318"/>
    <property type="project" value="GO_Central"/>
</dbReference>
<dbReference type="GO" id="GO:0042802">
    <property type="term" value="F:identical protein binding"/>
    <property type="evidence" value="ECO:0000353"/>
    <property type="project" value="IntAct"/>
</dbReference>
<dbReference type="OMA" id="GVPSKWE"/>
<dbReference type="HOGENOM" id="CLU_054457_0_0_1"/>
<dbReference type="BioGRID-ORCS" id="39374">
    <property type="hits" value="0 hits in 1 CRISPR screen"/>
</dbReference>
<reference evidence="4" key="2">
    <citation type="submission" date="2001-10" db="EMBL/GenBank/DDBJ databases">
        <authorList>
            <person name="Stapleton M."/>
            <person name="Brokstein P."/>
            <person name="Hong L."/>
            <person name="Agbayani A."/>
            <person name="Carlson J."/>
            <person name="Champe M."/>
            <person name="Chavez C."/>
            <person name="Dorsett V."/>
            <person name="Farfan D."/>
            <person name="Frise E."/>
            <person name="George R."/>
            <person name="Gonzalez M."/>
            <person name="Guarin H."/>
            <person name="Li P."/>
            <person name="Liao G."/>
            <person name="Miranda A."/>
            <person name="Mungall C.J."/>
            <person name="Nunoo J."/>
            <person name="Pacleb J."/>
            <person name="Paragas V."/>
            <person name="Park S."/>
            <person name="Phouanenavong S."/>
            <person name="Wan K."/>
            <person name="Yu C."/>
            <person name="Lewis S.E."/>
            <person name="Rubin G.M."/>
            <person name="Celniker S."/>
        </authorList>
    </citation>
    <scope>NUCLEOTIDE SEQUENCE</scope>
    <source>
        <strain evidence="4">Berkeley</strain>
    </source>
</reference>
<reference evidence="3" key="8">
    <citation type="submission" date="2006-08" db="EMBL/GenBank/DDBJ databases">
        <authorList>
            <person name="Celniker S."/>
            <person name="Carlson J."/>
            <person name="Wan K."/>
            <person name="Frise E."/>
            <person name="Hoskins R."/>
            <person name="Park S."/>
            <person name="Svirskas R."/>
            <person name="Rubin G."/>
        </authorList>
    </citation>
    <scope>NUCLEOTIDE SEQUENCE</scope>
</reference>
<dbReference type="AGR" id="FB:FBgn0011335"/>
<dbReference type="eggNOG" id="ENOG502T94E">
    <property type="taxonomic scope" value="Eukaryota"/>
</dbReference>
<dbReference type="SMR" id="Q9VTT2"/>
<dbReference type="DNASU" id="39374"/>
<dbReference type="EMBL" id="AE014296">
    <property type="protein sequence ID" value="AAF49964.1"/>
    <property type="molecule type" value="Genomic_DNA"/>
</dbReference>
<dbReference type="AlphaFoldDB" id="Q9VTT2"/>
<reference evidence="3 6" key="1">
    <citation type="journal article" date="2000" name="Science">
        <title>The genome sequence of Drosophila melanogaster.</title>
        <authorList>
            <person name="Adams M.D."/>
            <person name="Celniker S.E."/>
            <person name="Holt R.A."/>
            <person name="Evans C.A."/>
            <person name="Gocayne J.D."/>
            <person name="Amanatides P.G."/>
            <person name="Scherer S.E."/>
            <person name="Li P.W."/>
            <person name="Hoskins R.A."/>
            <person name="Galle R.F."/>
            <person name="George R.A."/>
            <person name="Lewis S.E."/>
            <person name="Richards S."/>
            <person name="Ashburner M."/>
            <person name="Henderson S.N."/>
            <person name="Sutton G.G."/>
            <person name="Wortman J.R."/>
            <person name="Yandell M.D."/>
            <person name="Zhang Q."/>
            <person name="Chen L.X."/>
            <person name="Brandon R.C."/>
            <person name="Rogers Y.H."/>
            <person name="Blazej R.G."/>
            <person name="Champe M."/>
            <person name="Pfeiffer B.D."/>
            <person name="Wan K.H."/>
            <person name="Doyle C."/>
            <person name="Baxter E.G."/>
            <person name="Helt G."/>
            <person name="Nelson C.R."/>
            <person name="Gabor G.L."/>
            <person name="Abril J.F."/>
            <person name="Agbayani A."/>
            <person name="An H.J."/>
            <person name="Andrews-Pfannkoch C."/>
            <person name="Baldwin D."/>
            <person name="Ballew R.M."/>
            <person name="Basu A."/>
            <person name="Baxendale J."/>
            <person name="Bayraktaroglu L."/>
            <person name="Beasley E.M."/>
            <person name="Beeson K.Y."/>
            <person name="Benos P.V."/>
            <person name="Berman B.P."/>
            <person name="Bhandari D."/>
            <person name="Bolshakov S."/>
            <person name="Borkova D."/>
            <person name="Botchan M.R."/>
            <person name="Bouck J."/>
            <person name="Brokstein P."/>
            <person name="Brottier P."/>
            <person name="Burtis K.C."/>
            <person name="Busam D.A."/>
            <person name="Butler H."/>
            <person name="Cadieu E."/>
            <person name="Center A."/>
            <person name="Chandra I."/>
            <person name="Cherry J.M."/>
            <person name="Cawley S."/>
            <person name="Dahlke C."/>
            <person name="Davenport L.B."/>
            <person name="Davies P."/>
            <person name="de Pablos B."/>
            <person name="Delcher A."/>
            <person name="Deng Z."/>
            <person name="Mays A.D."/>
            <person name="Dew I."/>
            <person name="Dietz S.M."/>
            <person name="Dodson K."/>
            <person name="Doup L.E."/>
            <person name="Downes M."/>
            <person name="Dugan-Rocha S."/>
            <person name="Dunkov B.C."/>
            <person name="Dunn P."/>
            <person name="Durbin K.J."/>
            <person name="Evangelista C.C."/>
            <person name="Ferraz C."/>
            <person name="Ferriera S."/>
            <person name="Fleischmann W."/>
            <person name="Fosler C."/>
            <person name="Gabrielian A.E."/>
            <person name="Garg N.S."/>
            <person name="Gelbart W.M."/>
            <person name="Glasser K."/>
            <person name="Glodek A."/>
            <person name="Gong F."/>
            <person name="Gorrell J.H."/>
            <person name="Gu Z."/>
            <person name="Guan P."/>
            <person name="Harris M."/>
            <person name="Harris N.L."/>
            <person name="Harvey D."/>
            <person name="Heiman T.J."/>
            <person name="Hernandez J.R."/>
            <person name="Houck J."/>
            <person name="Hostin D."/>
            <person name="Houston K.A."/>
            <person name="Howland T.J."/>
            <person name="Wei M.H."/>
            <person name="Ibegwam C."/>
            <person name="Jalali M."/>
            <person name="Kalush F."/>
            <person name="Karpen G.H."/>
            <person name="Ke Z."/>
            <person name="Kennison J.A."/>
            <person name="Ketchum K.A."/>
            <person name="Kimmel B.E."/>
            <person name="Kodira C.D."/>
            <person name="Kraft C."/>
            <person name="Kravitz S."/>
            <person name="Kulp D."/>
            <person name="Lai Z."/>
            <person name="Lasko P."/>
            <person name="Lei Y."/>
            <person name="Levitsky A.A."/>
            <person name="Li J."/>
            <person name="Li Z."/>
            <person name="Liang Y."/>
            <person name="Lin X."/>
            <person name="Liu X."/>
            <person name="Mattei B."/>
            <person name="McIntosh T.C."/>
            <person name="McLeod M.P."/>
            <person name="McPherson D."/>
            <person name="Merkulov G."/>
            <person name="Milshina N.V."/>
            <person name="Mobarry C."/>
            <person name="Morris J."/>
            <person name="Moshrefi A."/>
            <person name="Mount S.M."/>
            <person name="Moy M."/>
            <person name="Murphy B."/>
            <person name="Murphy L."/>
            <person name="Muzny D.M."/>
            <person name="Nelson D.L."/>
            <person name="Nelson D.R."/>
            <person name="Nelson K.A."/>
            <person name="Nixon K."/>
            <person name="Nusskern D.R."/>
            <person name="Pacleb J.M."/>
            <person name="Palazzolo M."/>
            <person name="Pittman G.S."/>
            <person name="Pan S."/>
            <person name="Pollard J."/>
            <person name="Puri V."/>
            <person name="Reese M.G."/>
            <person name="Reinert K."/>
            <person name="Remington K."/>
            <person name="Saunders R.D."/>
            <person name="Scheeler F."/>
            <person name="Shen H."/>
            <person name="Shue B.C."/>
            <person name="Siden-Kiamos I."/>
            <person name="Simpson M."/>
            <person name="Skupski M.P."/>
            <person name="Smith T."/>
            <person name="Spier E."/>
            <person name="Spradling A.C."/>
            <person name="Stapleton M."/>
            <person name="Strong R."/>
            <person name="Sun E."/>
            <person name="Svirskas R."/>
            <person name="Tector C."/>
            <person name="Turner R."/>
            <person name="Venter E."/>
            <person name="Wang A.H."/>
            <person name="Wang X."/>
            <person name="Wang Z.Y."/>
            <person name="Wassarman D.A."/>
            <person name="Weinstock G.M."/>
            <person name="Weissenbach J."/>
            <person name="Williams S.M."/>
            <person name="WoodageT"/>
            <person name="Worley K.C."/>
            <person name="Wu D."/>
            <person name="Yang S."/>
            <person name="Yao Q.A."/>
            <person name="Ye J."/>
            <person name="Yeh R.F."/>
            <person name="Zaveri J.S."/>
            <person name="Zhan M."/>
            <person name="Zhang G."/>
            <person name="Zhao Q."/>
            <person name="Zheng L."/>
            <person name="Zheng X.H."/>
            <person name="Zhong F.N."/>
            <person name="Zhong W."/>
            <person name="Zhou X."/>
            <person name="Zhu S."/>
            <person name="Zhu X."/>
            <person name="Smith H.O."/>
            <person name="Gibbs R.A."/>
            <person name="Myers E.W."/>
            <person name="Rubin G.M."/>
            <person name="Venter J.C."/>
        </authorList>
    </citation>
    <scope>NUCLEOTIDE SEQUENCE [LARGE SCALE GENOMIC DNA]</scope>
    <source>
        <strain evidence="6">Berkeley</strain>
    </source>
</reference>
<feature type="region of interest" description="Disordered" evidence="1">
    <location>
        <begin position="258"/>
        <end position="348"/>
    </location>
</feature>
<dbReference type="InterPro" id="IPR026095">
    <property type="entry name" value="Myb/SANT-like_DNA-bd_dom_prot"/>
</dbReference>
<dbReference type="IntAct" id="Q9VTT2">
    <property type="interactions" value="19"/>
</dbReference>
<evidence type="ECO:0000256" key="1">
    <source>
        <dbReference type="SAM" id="MobiDB-lite"/>
    </source>
</evidence>
<reference evidence="6" key="5">
    <citation type="journal article" date="2002" name="Genome Biol.">
        <title>The transposable elements of the Drosophila melanogaster euchromatin: a genomics perspective.</title>
        <authorList>
            <person name="Kaminker J.S."/>
            <person name="Bergman C.M."/>
            <person name="Kronmiller B."/>
            <person name="Carlson J."/>
            <person name="Svirskas R."/>
            <person name="Patel S."/>
            <person name="Frise E."/>
            <person name="Wheeler D.A."/>
            <person name="Lewis S.E."/>
            <person name="Rubin G.M."/>
            <person name="Ashburner M."/>
            <person name="Celniker S.E."/>
        </authorList>
    </citation>
    <scope>NUCLEOTIDE SEQUENCE [LARGE SCALE GENOMIC DNA]</scope>
    <source>
        <strain evidence="6">Berkeley</strain>
    </source>
</reference>
<dbReference type="UCSC" id="CG6801-RA">
    <property type="organism name" value="d. melanogaster"/>
</dbReference>
<dbReference type="STRING" id="7227.FBpp0075723"/>
<feature type="compositionally biased region" description="Acidic residues" evidence="1">
    <location>
        <begin position="308"/>
        <end position="322"/>
    </location>
</feature>
<dbReference type="InterPro" id="IPR044822">
    <property type="entry name" value="Myb_DNA-bind_4"/>
</dbReference>
<reference evidence="6" key="3">
    <citation type="journal article" date="2002" name="Genome Biol.">
        <title>Finishing a whole-genome shotgun: release 3 of the Drosophila melanogaster euchromatic genome sequence.</title>
        <authorList>
            <person name="Celniker S.E."/>
            <person name="Wheeler D.A."/>
            <person name="Kronmiller B."/>
            <person name="Carlson J.W."/>
            <person name="Halpern A."/>
            <person name="Patel S."/>
            <person name="Adams M."/>
            <person name="Champe M."/>
            <person name="Dugan S.P."/>
            <person name="Frise E."/>
            <person name="Hodgson A."/>
            <person name="George R.A."/>
            <person name="Hoskins R.A."/>
            <person name="Laverty T."/>
            <person name="Muzny D.M."/>
            <person name="Nelson C.R."/>
            <person name="Pacleb J.M."/>
            <person name="Park S."/>
            <person name="Pfeiffer B.D."/>
            <person name="Richards S."/>
            <person name="Sodergren E.J."/>
            <person name="Svirskas R."/>
            <person name="Tabor P.E."/>
            <person name="Wan K."/>
            <person name="Stapleton M."/>
            <person name="Sutton G.G."/>
            <person name="Venter C."/>
            <person name="Weinstock G."/>
            <person name="Scherer S.E."/>
            <person name="Myers E.W."/>
            <person name="Gibbs R.A."/>
            <person name="Rubin G.M."/>
        </authorList>
    </citation>
    <scope>NUCLEOTIDE SEQUENCE [LARGE SCALE GENOMIC DNA]</scope>
    <source>
        <strain evidence="6">Berkeley</strain>
    </source>
</reference>
<keyword evidence="6" id="KW-1185">Reference proteome</keyword>
<reference evidence="3 6" key="9">
    <citation type="journal article" date="2007" name="Science">
        <title>The Release 5.1 annotation of Drosophila melanogaster heterochromatin.</title>
        <authorList>
            <person name="Smith C.D."/>
            <person name="Shu S."/>
            <person name="Mungall C.J."/>
            <person name="Karpen G.H."/>
        </authorList>
    </citation>
    <scope>NUCLEOTIDE SEQUENCE [LARGE SCALE GENOMIC DNA]</scope>
    <source>
        <strain evidence="6">Berkeley</strain>
    </source>
</reference>
<evidence type="ECO:0000259" key="2">
    <source>
        <dbReference type="Pfam" id="PF13837"/>
    </source>
</evidence>
<sequence>MPSRNIDDAAGAKEVHRSTRNSLIGPKSKRIALNSRNRSLAAAEKKTQSQLSFPPKSEYEKFYETVFLAEDLQPEENITPERRKPGPRMKSSLQALLSDEGSPTGPQRTAKINVAQKMVVEPAIRANGISPLPKNVGKEEKFEDYYTKTERHVWKKDAEKMLLQLWAQHLKDFRGESKNVIIYRQMAREMSQFGPSHTELKTKMDNLSRKYRIEAERVRETGVPSKWEHFHKLQALLIGTKSVDVFEDITAENPAQALFSDEDYEPEELSSLKDEPMAGDDGNVFESDMVASKAMKRTRTPSPSIPEIPEEDEEEEEEEEDDDHMKDLSPSPISKCQTKRKASNNHSDRLLEIEEEKLAIEREKLQVMKDALLELNAFHKDIVYLLKHNNQ</sequence>
<dbReference type="FlyBase" id="FBgn0011335">
    <property type="gene designation" value="vers"/>
</dbReference>
<reference evidence="3" key="15">
    <citation type="submission" date="2022-11" db="EMBL/GenBank/DDBJ databases">
        <authorList>
            <consortium name="FlyBase"/>
        </authorList>
    </citation>
    <scope>NUCLEOTIDE SEQUENCE</scope>
</reference>
<accession>Q9VTT2</accession>
<dbReference type="PANTHER" id="PTHR22666">
    <property type="entry name" value="MYB_SANT-LIKE DNA-BINDING DOMAIN-CONTAINING PROTEIN 1"/>
    <property type="match status" value="1"/>
</dbReference>
<evidence type="ECO:0000313" key="6">
    <source>
        <dbReference type="Proteomes" id="UP000000803"/>
    </source>
</evidence>
<comment type="interaction">
    <interactant intactId="EBI-146620">
        <id>Q9VTT2</id>
    </interactant>
    <interactant intactId="EBI-172037">
        <id>Q9VTT3</id>
        <label>ssp</label>
    </interactant>
    <organismsDiffer>false</organismsDiffer>
    <experiments>3</experiments>
</comment>
<dbReference type="FunCoup" id="Q9VTT2">
    <property type="interactions" value="170"/>
</dbReference>
<dbReference type="KEGG" id="dme:Dmel_CG6801"/>
<organism evidence="3 6">
    <name type="scientific">Drosophila melanogaster</name>
    <name type="common">Fruit fly</name>
    <dbReference type="NCBI Taxonomy" id="7227"/>
    <lineage>
        <taxon>Eukaryota</taxon>
        <taxon>Metazoa</taxon>
        <taxon>Ecdysozoa</taxon>
        <taxon>Arthropoda</taxon>
        <taxon>Hexapoda</taxon>
        <taxon>Insecta</taxon>
        <taxon>Pterygota</taxon>
        <taxon>Neoptera</taxon>
        <taxon>Endopterygota</taxon>
        <taxon>Diptera</taxon>
        <taxon>Brachycera</taxon>
        <taxon>Muscomorpha</taxon>
        <taxon>Ephydroidea</taxon>
        <taxon>Drosophilidae</taxon>
        <taxon>Drosophila</taxon>
        <taxon>Sophophora</taxon>
    </lineage>
</organism>
<dbReference type="VEuPathDB" id="VectorBase:FBgn0011335"/>
<dbReference type="CTD" id="39374"/>
<feature type="compositionally biased region" description="Basic and acidic residues" evidence="1">
    <location>
        <begin position="1"/>
        <end position="17"/>
    </location>
</feature>
<feature type="domain" description="Myb/SANT-like DNA-binding" evidence="2">
    <location>
        <begin position="151"/>
        <end position="236"/>
    </location>
</feature>
<reference evidence="6" key="4">
    <citation type="journal article" date="2002" name="Genome Biol.">
        <title>Annotation of the Drosophila melanogaster euchromatic genome: a systematic review.</title>
        <authorList>
            <person name="Misra S."/>
            <person name="Crosby M.A."/>
            <person name="Mungall C.J."/>
            <person name="Matthews B.B."/>
            <person name="Campbell K.S."/>
            <person name="Hradecky P."/>
            <person name="Huang Y."/>
            <person name="Kaminker J.S."/>
            <person name="Millburn G.H."/>
            <person name="Prochnik S.E."/>
            <person name="Smith C.D."/>
            <person name="Tupy J.L."/>
            <person name="Whitfied E.J."/>
            <person name="Bayraktaroglu L."/>
            <person name="Berman B.P."/>
            <person name="Bettencourt B.R."/>
            <person name="Celniker S.E."/>
            <person name="de Grey A.D."/>
            <person name="Drysdale R.A."/>
            <person name="Harris N.L."/>
            <person name="Richter J."/>
            <person name="Russo S."/>
            <person name="Schroeder A.J."/>
            <person name="Shu S.Q."/>
            <person name="Stapleton M."/>
            <person name="Yamada C."/>
            <person name="Ashburner M."/>
            <person name="Gelbart W.M."/>
            <person name="Rubin G.M."/>
            <person name="Lewis S.E."/>
        </authorList>
    </citation>
    <scope>GENOME REANNOTATION</scope>
    <source>
        <strain evidence="6">Berkeley</strain>
    </source>
</reference>
<reference evidence="3" key="11">
    <citation type="journal article" date="2015" name="G3 (Bethesda)">
        <title>Gene Model Annotations for Drosophila melanogaster: Impact of High-Throughput Data.</title>
        <authorList>
            <consortium name="FlyBase Consortium"/>
            <person name="Matthews B.B."/>
            <person name="Dos Santos G."/>
            <person name="Crosby M.A."/>
            <person name="Emmert D.B."/>
            <person name="St Pierre S.E."/>
            <person name="Gramates L.S."/>
            <person name="Zhou P."/>
            <person name="Schroeder A.J."/>
            <person name="Falls K."/>
            <person name="Strelets V."/>
            <person name="Russo S.M."/>
            <person name="Gelbart W.M."/>
            <person name="null"/>
        </authorList>
    </citation>
    <scope>NUCLEOTIDE SEQUENCE</scope>
</reference>
<protein>
    <submittedName>
        <fullName evidence="4">LD20590p</fullName>
    </submittedName>
    <submittedName>
        <fullName evidence="3">Versatile</fullName>
    </submittedName>
</protein>
<dbReference type="GO" id="GO:0045893">
    <property type="term" value="P:positive regulation of DNA-templated transcription"/>
    <property type="evidence" value="ECO:0000318"/>
    <property type="project" value="GO_Central"/>
</dbReference>
<comment type="interaction">
    <interactant intactId="EBI-146620">
        <id>Q9VTT2</id>
    </interactant>
    <interactant intactId="EBI-146620">
        <id>Q9VTT2</id>
        <label>vers</label>
    </interactant>
    <organismsDiffer>false</organismsDiffer>
    <experiments>3</experiments>
</comment>
<comment type="interaction">
    <interactant intactId="EBI-146620">
        <id>Q9VTT2</id>
    </interactant>
    <interactant intactId="EBI-141895">
        <id>Q9VEF0</id>
        <label>Odj</label>
    </interactant>
    <organismsDiffer>false</organismsDiffer>
    <experiments>3</experiments>
</comment>
<dbReference type="PANTHER" id="PTHR22666:SF3">
    <property type="entry name" value="MYB_SANT-LIKE DNA-BINDING DOMAIN-CONTAINING PROTEIN 1"/>
    <property type="match status" value="1"/>
</dbReference>
<evidence type="ECO:0000313" key="4">
    <source>
        <dbReference type="EMBL" id="AAL28841.1"/>
    </source>
</evidence>
<evidence type="ECO:0000313" key="5">
    <source>
        <dbReference type="FlyBase" id="FBgn0011335"/>
    </source>
</evidence>
<dbReference type="PaxDb" id="7227-FBpp0075723"/>
<dbReference type="EMBL" id="AY061293">
    <property type="protein sequence ID" value="AAL28841.1"/>
    <property type="molecule type" value="mRNA"/>
</dbReference>